<dbReference type="SUPFAM" id="SSF53697">
    <property type="entry name" value="SIS domain"/>
    <property type="match status" value="1"/>
</dbReference>
<evidence type="ECO:0000313" key="5">
    <source>
        <dbReference type="EMBL" id="RZC75230.1"/>
    </source>
</evidence>
<accession>A0A4Y7KS93</accession>
<evidence type="ECO:0000256" key="2">
    <source>
        <dbReference type="ARBA" id="ARBA00023152"/>
    </source>
</evidence>
<keyword evidence="1" id="KW-0312">Gluconeogenesis</keyword>
<feature type="chain" id="PRO_5021347489" evidence="4">
    <location>
        <begin position="20"/>
        <end position="236"/>
    </location>
</feature>
<dbReference type="STRING" id="3469.A0A4Y7KS93"/>
<dbReference type="GO" id="GO:0051156">
    <property type="term" value="P:glucose 6-phosphate metabolic process"/>
    <property type="evidence" value="ECO:0007669"/>
    <property type="project" value="TreeGrafter"/>
</dbReference>
<dbReference type="InterPro" id="IPR046348">
    <property type="entry name" value="SIS_dom_sf"/>
</dbReference>
<evidence type="ECO:0000256" key="3">
    <source>
        <dbReference type="ARBA" id="ARBA00023235"/>
    </source>
</evidence>
<dbReference type="PROSITE" id="PS51463">
    <property type="entry name" value="P_GLUCOSE_ISOMERASE_3"/>
    <property type="match status" value="1"/>
</dbReference>
<dbReference type="AlphaFoldDB" id="A0A4Y7KS93"/>
<reference evidence="5 6" key="1">
    <citation type="journal article" date="2018" name="Science">
        <title>The opium poppy genome and morphinan production.</title>
        <authorList>
            <person name="Guo L."/>
            <person name="Winzer T."/>
            <person name="Yang X."/>
            <person name="Li Y."/>
            <person name="Ning Z."/>
            <person name="He Z."/>
            <person name="Teodor R."/>
            <person name="Lu Y."/>
            <person name="Bowser T.A."/>
            <person name="Graham I.A."/>
            <person name="Ye K."/>
        </authorList>
    </citation>
    <scope>NUCLEOTIDE SEQUENCE [LARGE SCALE GENOMIC DNA]</scope>
    <source>
        <strain evidence="6">cv. HN1</strain>
        <tissue evidence="5">Leaves</tissue>
    </source>
</reference>
<dbReference type="GO" id="GO:0004347">
    <property type="term" value="F:glucose-6-phosphate isomerase activity"/>
    <property type="evidence" value="ECO:0007669"/>
    <property type="project" value="InterPro"/>
</dbReference>
<proteinExistence type="predicted"/>
<dbReference type="GO" id="GO:0097367">
    <property type="term" value="F:carbohydrate derivative binding"/>
    <property type="evidence" value="ECO:0007669"/>
    <property type="project" value="InterPro"/>
</dbReference>
<feature type="signal peptide" evidence="4">
    <location>
        <begin position="1"/>
        <end position="19"/>
    </location>
</feature>
<dbReference type="GO" id="GO:0006094">
    <property type="term" value="P:gluconeogenesis"/>
    <property type="evidence" value="ECO:0007669"/>
    <property type="project" value="UniProtKB-KW"/>
</dbReference>
<dbReference type="PANTHER" id="PTHR11469:SF1">
    <property type="entry name" value="GLUCOSE-6-PHOSPHATE ISOMERASE"/>
    <property type="match status" value="1"/>
</dbReference>
<keyword evidence="6" id="KW-1185">Reference proteome</keyword>
<sequence length="236" mass="26092">MHLSLTTGLLVGMNILAVANKQVHPTIVVISDCKIRTSIDFGFEFSEFDGLFLDYSWQCGNQDTMEKLLELAEAAHLKEKVGKMYSGKHINSTEDRSVLHVALRAPRDDVMSSDGINIGATGKALKDVVAVGIGVSVIGCKKVLQSHPLRLKHFVPAYDLDMDFVLGVGGYDLDSDTLVAPSHMEYAKLGRMEMWQHTGSSMEILMPCANDMGLIPNVLIENFDDDRWYESNGKEL</sequence>
<dbReference type="GO" id="GO:0006096">
    <property type="term" value="P:glycolytic process"/>
    <property type="evidence" value="ECO:0007669"/>
    <property type="project" value="UniProtKB-KW"/>
</dbReference>
<evidence type="ECO:0000313" key="6">
    <source>
        <dbReference type="Proteomes" id="UP000316621"/>
    </source>
</evidence>
<organism evidence="5 6">
    <name type="scientific">Papaver somniferum</name>
    <name type="common">Opium poppy</name>
    <dbReference type="NCBI Taxonomy" id="3469"/>
    <lineage>
        <taxon>Eukaryota</taxon>
        <taxon>Viridiplantae</taxon>
        <taxon>Streptophyta</taxon>
        <taxon>Embryophyta</taxon>
        <taxon>Tracheophyta</taxon>
        <taxon>Spermatophyta</taxon>
        <taxon>Magnoliopsida</taxon>
        <taxon>Ranunculales</taxon>
        <taxon>Papaveraceae</taxon>
        <taxon>Papaveroideae</taxon>
        <taxon>Papaver</taxon>
    </lineage>
</organism>
<dbReference type="Pfam" id="PF00342">
    <property type="entry name" value="PGI"/>
    <property type="match status" value="1"/>
</dbReference>
<keyword evidence="3" id="KW-0413">Isomerase</keyword>
<protein>
    <submittedName>
        <fullName evidence="5">Uncharacterized protein</fullName>
    </submittedName>
</protein>
<dbReference type="GO" id="GO:0048029">
    <property type="term" value="F:monosaccharide binding"/>
    <property type="evidence" value="ECO:0007669"/>
    <property type="project" value="TreeGrafter"/>
</dbReference>
<evidence type="ECO:0000256" key="1">
    <source>
        <dbReference type="ARBA" id="ARBA00022432"/>
    </source>
</evidence>
<dbReference type="Gene3D" id="3.40.50.10490">
    <property type="entry name" value="Glucose-6-phosphate isomerase like protein, domain 1"/>
    <property type="match status" value="1"/>
</dbReference>
<keyword evidence="4" id="KW-0732">Signal</keyword>
<name>A0A4Y7KS93_PAPSO</name>
<dbReference type="PANTHER" id="PTHR11469">
    <property type="entry name" value="GLUCOSE-6-PHOSPHATE ISOMERASE"/>
    <property type="match status" value="1"/>
</dbReference>
<keyword evidence="2" id="KW-0324">Glycolysis</keyword>
<dbReference type="Proteomes" id="UP000316621">
    <property type="component" value="Chromosome 8"/>
</dbReference>
<dbReference type="GO" id="GO:0005829">
    <property type="term" value="C:cytosol"/>
    <property type="evidence" value="ECO:0007669"/>
    <property type="project" value="TreeGrafter"/>
</dbReference>
<dbReference type="EMBL" id="CM010722">
    <property type="protein sequence ID" value="RZC75230.1"/>
    <property type="molecule type" value="Genomic_DNA"/>
</dbReference>
<evidence type="ECO:0000256" key="4">
    <source>
        <dbReference type="SAM" id="SignalP"/>
    </source>
</evidence>
<gene>
    <name evidence="5" type="ORF">C5167_050714</name>
</gene>
<dbReference type="InterPro" id="IPR001672">
    <property type="entry name" value="G6P_Isomerase"/>
</dbReference>
<dbReference type="Gramene" id="RZC75230">
    <property type="protein sequence ID" value="RZC75230"/>
    <property type="gene ID" value="C5167_050714"/>
</dbReference>